<keyword evidence="4" id="KW-0804">Transcription</keyword>
<dbReference type="Gene3D" id="1.10.10.10">
    <property type="entry name" value="Winged helix-like DNA-binding domain superfamily/Winged helix DNA-binding domain"/>
    <property type="match status" value="1"/>
</dbReference>
<dbReference type="InterPro" id="IPR000943">
    <property type="entry name" value="RNA_pol_sigma70"/>
</dbReference>
<dbReference type="GO" id="GO:0003677">
    <property type="term" value="F:DNA binding"/>
    <property type="evidence" value="ECO:0007669"/>
    <property type="project" value="UniProtKB-KW"/>
</dbReference>
<evidence type="ECO:0000313" key="7">
    <source>
        <dbReference type="EMBL" id="SEM35652.1"/>
    </source>
</evidence>
<dbReference type="InterPro" id="IPR036388">
    <property type="entry name" value="WH-like_DNA-bd_sf"/>
</dbReference>
<dbReference type="NCBIfam" id="TIGR02937">
    <property type="entry name" value="sigma70-ECF"/>
    <property type="match status" value="1"/>
</dbReference>
<protein>
    <submittedName>
        <fullName evidence="7">RNA polymerase sigma-H factor</fullName>
    </submittedName>
</protein>
<dbReference type="SUPFAM" id="SSF88946">
    <property type="entry name" value="Sigma2 domain of RNA polymerase sigma factors"/>
    <property type="match status" value="1"/>
</dbReference>
<keyword evidence="2" id="KW-0731">Sigma factor</keyword>
<organism evidence="7 8">
    <name type="scientific">Mesobacillus persicus</name>
    <dbReference type="NCBI Taxonomy" id="930146"/>
    <lineage>
        <taxon>Bacteria</taxon>
        <taxon>Bacillati</taxon>
        <taxon>Bacillota</taxon>
        <taxon>Bacilli</taxon>
        <taxon>Bacillales</taxon>
        <taxon>Bacillaceae</taxon>
        <taxon>Mesobacillus</taxon>
    </lineage>
</organism>
<dbReference type="InterPro" id="IPR014284">
    <property type="entry name" value="RNA_pol_sigma-70_dom"/>
</dbReference>
<name>A0A1H7XP20_9BACI</name>
<evidence type="ECO:0000259" key="6">
    <source>
        <dbReference type="Pfam" id="PF08281"/>
    </source>
</evidence>
<dbReference type="Pfam" id="PF08281">
    <property type="entry name" value="Sigma70_r4_2"/>
    <property type="match status" value="1"/>
</dbReference>
<evidence type="ECO:0000256" key="1">
    <source>
        <dbReference type="ARBA" id="ARBA00023015"/>
    </source>
</evidence>
<dbReference type="InterPro" id="IPR013325">
    <property type="entry name" value="RNA_pol_sigma_r2"/>
</dbReference>
<dbReference type="PRINTS" id="PR00046">
    <property type="entry name" value="SIGMA70FCT"/>
</dbReference>
<dbReference type="OrthoDB" id="9783788at2"/>
<dbReference type="SUPFAM" id="SSF88659">
    <property type="entry name" value="Sigma3 and sigma4 domains of RNA polymerase sigma factors"/>
    <property type="match status" value="2"/>
</dbReference>
<feature type="domain" description="RNA polymerase sigma factor 70 region 4 type 2" evidence="6">
    <location>
        <begin position="167"/>
        <end position="208"/>
    </location>
</feature>
<dbReference type="PANTHER" id="PTHR30385">
    <property type="entry name" value="SIGMA FACTOR F FLAGELLAR"/>
    <property type="match status" value="1"/>
</dbReference>
<dbReference type="Proteomes" id="UP000198553">
    <property type="component" value="Unassembled WGS sequence"/>
</dbReference>
<dbReference type="InterPro" id="IPR013324">
    <property type="entry name" value="RNA_pol_sigma_r3/r4-like"/>
</dbReference>
<keyword evidence="3" id="KW-0238">DNA-binding</keyword>
<proteinExistence type="predicted"/>
<evidence type="ECO:0000256" key="2">
    <source>
        <dbReference type="ARBA" id="ARBA00023082"/>
    </source>
</evidence>
<dbReference type="GO" id="GO:0006352">
    <property type="term" value="P:DNA-templated transcription initiation"/>
    <property type="evidence" value="ECO:0007669"/>
    <property type="project" value="InterPro"/>
</dbReference>
<reference evidence="8" key="1">
    <citation type="submission" date="2016-10" db="EMBL/GenBank/DDBJ databases">
        <authorList>
            <person name="Varghese N."/>
            <person name="Submissions S."/>
        </authorList>
    </citation>
    <scope>NUCLEOTIDE SEQUENCE [LARGE SCALE GENOMIC DNA]</scope>
    <source>
        <strain evidence="8">B48,IBRC-M 10115,DSM 25386,CECT 8001</strain>
    </source>
</reference>
<dbReference type="InterPro" id="IPR007627">
    <property type="entry name" value="RNA_pol_sigma70_r2"/>
</dbReference>
<evidence type="ECO:0000259" key="5">
    <source>
        <dbReference type="Pfam" id="PF04542"/>
    </source>
</evidence>
<evidence type="ECO:0000256" key="3">
    <source>
        <dbReference type="ARBA" id="ARBA00023125"/>
    </source>
</evidence>
<dbReference type="EMBL" id="FOBW01000002">
    <property type="protein sequence ID" value="SEM35652.1"/>
    <property type="molecule type" value="Genomic_DNA"/>
</dbReference>
<dbReference type="PANTHER" id="PTHR30385:SF1">
    <property type="entry name" value="RNA POLYMERASE SIGMA-H FACTOR"/>
    <property type="match status" value="1"/>
</dbReference>
<dbReference type="AlphaFoldDB" id="A0A1H7XP20"/>
<dbReference type="Gene3D" id="1.20.120.1810">
    <property type="match status" value="1"/>
</dbReference>
<keyword evidence="8" id="KW-1185">Reference proteome</keyword>
<keyword evidence="1" id="KW-0805">Transcription regulation</keyword>
<feature type="domain" description="RNA polymerase sigma-70 region 2" evidence="5">
    <location>
        <begin position="29"/>
        <end position="96"/>
    </location>
</feature>
<dbReference type="InterPro" id="IPR013249">
    <property type="entry name" value="RNA_pol_sigma70_r4_t2"/>
</dbReference>
<dbReference type="RefSeq" id="WP_090741423.1">
    <property type="nucleotide sequence ID" value="NZ_FOBW01000002.1"/>
</dbReference>
<dbReference type="Pfam" id="PF04542">
    <property type="entry name" value="Sigma70_r2"/>
    <property type="match status" value="1"/>
</dbReference>
<evidence type="ECO:0000256" key="4">
    <source>
        <dbReference type="ARBA" id="ARBA00023163"/>
    </source>
</evidence>
<dbReference type="GO" id="GO:0016987">
    <property type="term" value="F:sigma factor activity"/>
    <property type="evidence" value="ECO:0007669"/>
    <property type="project" value="UniProtKB-KW"/>
</dbReference>
<gene>
    <name evidence="7" type="ORF">SAMN05192533_102303</name>
</gene>
<evidence type="ECO:0000313" key="8">
    <source>
        <dbReference type="Proteomes" id="UP000198553"/>
    </source>
</evidence>
<sequence length="318" mass="37098">MSKYKEIPLEMIQKAKDGDEFAFNEIANQLRGLVKAIIKKRKYFLPGAEYDDVFQEGNIGIFKAIQSFEPEKVEEGNFLSFCAMCIDRQLIGAVKGATRKKHKALNESDSFDVPLPENDNMTFLDFASNSMNAQESLSYEFLDPIKQIEIQDKLEQLDRFKDLHFSDREKEIYQLFHIEGLTYQELEERLGVESKTIDNAIQRSRRKIDEFVEQIEQNQPITKKNLSDVLKKKTNLQVDVDEQVIRESLVKLNGMDRLLIEQHYLHGKTQQELAYELKKRLDIIHKGTFRALEKLKMVVEKEVIKSKQTNEYKNGVKP</sequence>
<accession>A0A1H7XP20</accession>
<dbReference type="STRING" id="930146.SAMN05192533_102303"/>